<gene>
    <name evidence="2" type="ORF">A4U43_C04F21900</name>
</gene>
<proteinExistence type="predicted"/>
<sequence>MLLELQTIKPQLRIPSKCFVVVVVVALMNSIRLIQESSKIPREDSGRKHSRGASISNIRASAIEHALRISTLTRVAIWLAVDAIALLRAKEKSTKRPPSKPAQEEILTKLAKLPYQDLAPEKAAVVHAQVADVAAKLARLSPMASQVEKRKKLRKASLLGKKVSEGDELEVQSTSSPPTANVSFSLTPGEGANMP</sequence>
<protein>
    <submittedName>
        <fullName evidence="2">Uncharacterized protein</fullName>
    </submittedName>
</protein>
<reference evidence="3" key="1">
    <citation type="journal article" date="2017" name="Nat. Commun.">
        <title>The asparagus genome sheds light on the origin and evolution of a young Y chromosome.</title>
        <authorList>
            <person name="Harkess A."/>
            <person name="Zhou J."/>
            <person name="Xu C."/>
            <person name="Bowers J.E."/>
            <person name="Van der Hulst R."/>
            <person name="Ayyampalayam S."/>
            <person name="Mercati F."/>
            <person name="Riccardi P."/>
            <person name="McKain M.R."/>
            <person name="Kakrana A."/>
            <person name="Tang H."/>
            <person name="Ray J."/>
            <person name="Groenendijk J."/>
            <person name="Arikit S."/>
            <person name="Mathioni S.M."/>
            <person name="Nakano M."/>
            <person name="Shan H."/>
            <person name="Telgmann-Rauber A."/>
            <person name="Kanno A."/>
            <person name="Yue Z."/>
            <person name="Chen H."/>
            <person name="Li W."/>
            <person name="Chen Y."/>
            <person name="Xu X."/>
            <person name="Zhang Y."/>
            <person name="Luo S."/>
            <person name="Chen H."/>
            <person name="Gao J."/>
            <person name="Mao Z."/>
            <person name="Pires J.C."/>
            <person name="Luo M."/>
            <person name="Kudrna D."/>
            <person name="Wing R.A."/>
            <person name="Meyers B.C."/>
            <person name="Yi K."/>
            <person name="Kong H."/>
            <person name="Lavrijsen P."/>
            <person name="Sunseri F."/>
            <person name="Falavigna A."/>
            <person name="Ye Y."/>
            <person name="Leebens-Mack J.H."/>
            <person name="Chen G."/>
        </authorList>
    </citation>
    <scope>NUCLEOTIDE SEQUENCE [LARGE SCALE GENOMIC DNA]</scope>
    <source>
        <strain evidence="3">cv. DH0086</strain>
    </source>
</reference>
<organism evidence="2 3">
    <name type="scientific">Asparagus officinalis</name>
    <name type="common">Garden asparagus</name>
    <dbReference type="NCBI Taxonomy" id="4686"/>
    <lineage>
        <taxon>Eukaryota</taxon>
        <taxon>Viridiplantae</taxon>
        <taxon>Streptophyta</taxon>
        <taxon>Embryophyta</taxon>
        <taxon>Tracheophyta</taxon>
        <taxon>Spermatophyta</taxon>
        <taxon>Magnoliopsida</taxon>
        <taxon>Liliopsida</taxon>
        <taxon>Asparagales</taxon>
        <taxon>Asparagaceae</taxon>
        <taxon>Asparagoideae</taxon>
        <taxon>Asparagus</taxon>
    </lineage>
</organism>
<accession>A0A5P1F3E5</accession>
<evidence type="ECO:0000313" key="2">
    <source>
        <dbReference type="EMBL" id="ONK72674.1"/>
    </source>
</evidence>
<feature type="compositionally biased region" description="Polar residues" evidence="1">
    <location>
        <begin position="171"/>
        <end position="186"/>
    </location>
</feature>
<keyword evidence="3" id="KW-1185">Reference proteome</keyword>
<dbReference type="EMBL" id="CM007384">
    <property type="protein sequence ID" value="ONK72674.1"/>
    <property type="molecule type" value="Genomic_DNA"/>
</dbReference>
<dbReference type="Gramene" id="ONK72674">
    <property type="protein sequence ID" value="ONK72674"/>
    <property type="gene ID" value="A4U43_C04F21900"/>
</dbReference>
<evidence type="ECO:0000256" key="1">
    <source>
        <dbReference type="SAM" id="MobiDB-lite"/>
    </source>
</evidence>
<name>A0A5P1F3E5_ASPOF</name>
<dbReference type="AlphaFoldDB" id="A0A5P1F3E5"/>
<dbReference type="Proteomes" id="UP000243459">
    <property type="component" value="Chromosome 4"/>
</dbReference>
<feature type="region of interest" description="Disordered" evidence="1">
    <location>
        <begin position="164"/>
        <end position="195"/>
    </location>
</feature>
<evidence type="ECO:0000313" key="3">
    <source>
        <dbReference type="Proteomes" id="UP000243459"/>
    </source>
</evidence>